<comment type="caution">
    <text evidence="3">The sequence shown here is derived from an EMBL/GenBank/DDBJ whole genome shotgun (WGS) entry which is preliminary data.</text>
</comment>
<proteinExistence type="predicted"/>
<evidence type="ECO:0000259" key="2">
    <source>
        <dbReference type="Pfam" id="PF07727"/>
    </source>
</evidence>
<feature type="compositionally biased region" description="Low complexity" evidence="1">
    <location>
        <begin position="435"/>
        <end position="448"/>
    </location>
</feature>
<accession>A0ABQ5GCG7</accession>
<dbReference type="PANTHER" id="PTHR11439">
    <property type="entry name" value="GAG-POL-RELATED RETROTRANSPOSON"/>
    <property type="match status" value="1"/>
</dbReference>
<feature type="region of interest" description="Disordered" evidence="1">
    <location>
        <begin position="60"/>
        <end position="98"/>
    </location>
</feature>
<feature type="compositionally biased region" description="Polar residues" evidence="1">
    <location>
        <begin position="421"/>
        <end position="431"/>
    </location>
</feature>
<evidence type="ECO:0000313" key="3">
    <source>
        <dbReference type="EMBL" id="GJT72657.1"/>
    </source>
</evidence>
<dbReference type="Pfam" id="PF07727">
    <property type="entry name" value="RVT_2"/>
    <property type="match status" value="1"/>
</dbReference>
<dbReference type="EMBL" id="BQNB010018279">
    <property type="protein sequence ID" value="GJT72657.1"/>
    <property type="molecule type" value="Genomic_DNA"/>
</dbReference>
<sequence>MLVAGAHNRPPMQDKAKESCMVSYRPLHSHLKVLSLNDLSEGGFERAFATLFDQDMQEGEVDKDKALDDDSVVTKSSGTKSEKHVTSSRSGNDTHAEDANIKPVNDKELVAEMKDHNDSLIAQVNSKTVENADLKAQIQENVFANAALKNELRKLKGTSLDTKFTKPSILGKPFASQVDMKNDLPKPVTPHYLPKVQDFVLVKPNHMIACGSSRNSSKESYWSNDMAHKYYLEEAKKKTQEKNTNIKPREMPSARTHHTPNACTPKLRSNNQMSRNWPASKSYDVKLKAMQKANHSRNPSSFSDSTHFVCLTCQKYVFIVNHDACVTKFLNEVNSHAKSSDVYEKTSPRSCLRWKPTGRIFNTVGLSSRLMQNIPSPTPYVPPIKNDWETLFQPMFNEYLNPPPCVDPQVPAVIAPEPAVSTDTPSSTTIDQDAPSTSTSQTTQETPSPVISLGVEEADHDIEVAHTKDHPIDNVIGDPSRPVSTRHQLQDEALFCYFDAFLSSVEPKSYKEALTESCWIEAMQEELNEFEHLEVWELVPRVDRARLVARGDRQEEGIDFEESFAPVARLEAIRIFIAFAAHMNMIIYQMDVKIAFLNGILREEVYVSQPDRFVDPENPNHVYKLKKALYGLKQVLRAWYDLLSSFLLTQKFTKVTIDPTLFIRREGKDILLYSKDSCIALTAFTDADHTSCQDTRRSMPGSMQLLGDRLVSWSSKKQKSTAISSTKLNTSPYPDVVLKYFGCDHN</sequence>
<evidence type="ECO:0000256" key="1">
    <source>
        <dbReference type="SAM" id="MobiDB-lite"/>
    </source>
</evidence>
<feature type="region of interest" description="Disordered" evidence="1">
    <location>
        <begin position="418"/>
        <end position="448"/>
    </location>
</feature>
<feature type="compositionally biased region" description="Polar residues" evidence="1">
    <location>
        <begin position="259"/>
        <end position="277"/>
    </location>
</feature>
<dbReference type="InterPro" id="IPR013103">
    <property type="entry name" value="RVT_2"/>
</dbReference>
<reference evidence="3" key="1">
    <citation type="journal article" date="2022" name="Int. J. Mol. Sci.">
        <title>Draft Genome of Tanacetum Coccineum: Genomic Comparison of Closely Related Tanacetum-Family Plants.</title>
        <authorList>
            <person name="Yamashiro T."/>
            <person name="Shiraishi A."/>
            <person name="Nakayama K."/>
            <person name="Satake H."/>
        </authorList>
    </citation>
    <scope>NUCLEOTIDE SEQUENCE</scope>
</reference>
<name>A0ABQ5GCG7_9ASTR</name>
<evidence type="ECO:0000313" key="4">
    <source>
        <dbReference type="Proteomes" id="UP001151760"/>
    </source>
</evidence>
<keyword evidence="4" id="KW-1185">Reference proteome</keyword>
<protein>
    <submittedName>
        <fullName evidence="3">Retrovirus-related pol polyprotein from transposon TNT 1-94</fullName>
    </submittedName>
</protein>
<reference evidence="3" key="2">
    <citation type="submission" date="2022-01" db="EMBL/GenBank/DDBJ databases">
        <authorList>
            <person name="Yamashiro T."/>
            <person name="Shiraishi A."/>
            <person name="Satake H."/>
            <person name="Nakayama K."/>
        </authorList>
    </citation>
    <scope>NUCLEOTIDE SEQUENCE</scope>
</reference>
<dbReference type="Proteomes" id="UP001151760">
    <property type="component" value="Unassembled WGS sequence"/>
</dbReference>
<feature type="domain" description="Reverse transcriptase Ty1/copia-type" evidence="2">
    <location>
        <begin position="544"/>
        <end position="672"/>
    </location>
</feature>
<organism evidence="3 4">
    <name type="scientific">Tanacetum coccineum</name>
    <dbReference type="NCBI Taxonomy" id="301880"/>
    <lineage>
        <taxon>Eukaryota</taxon>
        <taxon>Viridiplantae</taxon>
        <taxon>Streptophyta</taxon>
        <taxon>Embryophyta</taxon>
        <taxon>Tracheophyta</taxon>
        <taxon>Spermatophyta</taxon>
        <taxon>Magnoliopsida</taxon>
        <taxon>eudicotyledons</taxon>
        <taxon>Gunneridae</taxon>
        <taxon>Pentapetalae</taxon>
        <taxon>asterids</taxon>
        <taxon>campanulids</taxon>
        <taxon>Asterales</taxon>
        <taxon>Asteraceae</taxon>
        <taxon>Asteroideae</taxon>
        <taxon>Anthemideae</taxon>
        <taxon>Anthemidinae</taxon>
        <taxon>Tanacetum</taxon>
    </lineage>
</organism>
<feature type="region of interest" description="Disordered" evidence="1">
    <location>
        <begin position="250"/>
        <end position="277"/>
    </location>
</feature>
<dbReference type="PANTHER" id="PTHR11439:SF509">
    <property type="entry name" value="RNA-DIRECTED DNA POLYMERASE"/>
    <property type="match status" value="1"/>
</dbReference>
<gene>
    <name evidence="3" type="ORF">Tco_1031943</name>
</gene>